<dbReference type="Proteomes" id="UP001162992">
    <property type="component" value="Chromosome 3"/>
</dbReference>
<dbReference type="EMBL" id="CM055094">
    <property type="protein sequence ID" value="KAJ7562143.1"/>
    <property type="molecule type" value="Genomic_DNA"/>
</dbReference>
<sequence>MSDGSLSFNKGVLFNKGSLQHSRSTTNKKKRYLVSFEKIRFYLLTMLMNHSIGEYRNCKIITRIHSPICIHHSQSIYRTHNWINHITSGVREKPKIVEALVMNAAFGLR</sequence>
<reference evidence="2" key="1">
    <citation type="journal article" date="2024" name="Proc. Natl. Acad. Sci. U.S.A.">
        <title>Extraordinary preservation of gene collinearity over three hundred million years revealed in homosporous lycophytes.</title>
        <authorList>
            <person name="Li C."/>
            <person name="Wickell D."/>
            <person name="Kuo L.Y."/>
            <person name="Chen X."/>
            <person name="Nie B."/>
            <person name="Liao X."/>
            <person name="Peng D."/>
            <person name="Ji J."/>
            <person name="Jenkins J."/>
            <person name="Williams M."/>
            <person name="Shu S."/>
            <person name="Plott C."/>
            <person name="Barry K."/>
            <person name="Rajasekar S."/>
            <person name="Grimwood J."/>
            <person name="Han X."/>
            <person name="Sun S."/>
            <person name="Hou Z."/>
            <person name="He W."/>
            <person name="Dai G."/>
            <person name="Sun C."/>
            <person name="Schmutz J."/>
            <person name="Leebens-Mack J.H."/>
            <person name="Li F.W."/>
            <person name="Wang L."/>
        </authorList>
    </citation>
    <scope>NUCLEOTIDE SEQUENCE [LARGE SCALE GENOMIC DNA]</scope>
    <source>
        <strain evidence="2">cv. PW_Plant_1</strain>
    </source>
</reference>
<accession>A0ACC2E6L2</accession>
<protein>
    <submittedName>
        <fullName evidence="1">Uncharacterized protein</fullName>
    </submittedName>
</protein>
<name>A0ACC2E6L2_DIPCM</name>
<gene>
    <name evidence="1" type="ORF">O6H91_03G056100</name>
</gene>
<organism evidence="1 2">
    <name type="scientific">Diphasiastrum complanatum</name>
    <name type="common">Issler's clubmoss</name>
    <name type="synonym">Lycopodium complanatum</name>
    <dbReference type="NCBI Taxonomy" id="34168"/>
    <lineage>
        <taxon>Eukaryota</taxon>
        <taxon>Viridiplantae</taxon>
        <taxon>Streptophyta</taxon>
        <taxon>Embryophyta</taxon>
        <taxon>Tracheophyta</taxon>
        <taxon>Lycopodiopsida</taxon>
        <taxon>Lycopodiales</taxon>
        <taxon>Lycopodiaceae</taxon>
        <taxon>Lycopodioideae</taxon>
        <taxon>Diphasiastrum</taxon>
    </lineage>
</organism>
<comment type="caution">
    <text evidence="1">The sequence shown here is derived from an EMBL/GenBank/DDBJ whole genome shotgun (WGS) entry which is preliminary data.</text>
</comment>
<proteinExistence type="predicted"/>
<evidence type="ECO:0000313" key="1">
    <source>
        <dbReference type="EMBL" id="KAJ7562143.1"/>
    </source>
</evidence>
<keyword evidence="2" id="KW-1185">Reference proteome</keyword>
<evidence type="ECO:0000313" key="2">
    <source>
        <dbReference type="Proteomes" id="UP001162992"/>
    </source>
</evidence>